<evidence type="ECO:0000259" key="1">
    <source>
        <dbReference type="Pfam" id="PF04149"/>
    </source>
</evidence>
<feature type="domain" description="DUF397" evidence="1">
    <location>
        <begin position="6"/>
        <end position="75"/>
    </location>
</feature>
<dbReference type="InterPro" id="IPR007278">
    <property type="entry name" value="DUF397"/>
</dbReference>
<organism evidence="2 3">
    <name type="scientific">Nocardiopsis mangrovi</name>
    <dbReference type="NCBI Taxonomy" id="1179818"/>
    <lineage>
        <taxon>Bacteria</taxon>
        <taxon>Bacillati</taxon>
        <taxon>Actinomycetota</taxon>
        <taxon>Actinomycetes</taxon>
        <taxon>Streptosporangiales</taxon>
        <taxon>Nocardiopsidaceae</taxon>
        <taxon>Nocardiopsis</taxon>
    </lineage>
</organism>
<evidence type="ECO:0000313" key="3">
    <source>
        <dbReference type="Proteomes" id="UP001595923"/>
    </source>
</evidence>
<accession>A0ABV9E1B3</accession>
<dbReference type="Proteomes" id="UP001595923">
    <property type="component" value="Unassembled WGS sequence"/>
</dbReference>
<dbReference type="Pfam" id="PF04149">
    <property type="entry name" value="DUF397"/>
    <property type="match status" value="1"/>
</dbReference>
<gene>
    <name evidence="2" type="ORF">ACFO4E_16005</name>
</gene>
<keyword evidence="3" id="KW-1185">Reference proteome</keyword>
<dbReference type="EMBL" id="JBHSFQ010000014">
    <property type="protein sequence ID" value="MFC4563368.1"/>
    <property type="molecule type" value="Genomic_DNA"/>
</dbReference>
<name>A0ABV9E1B3_9ACTN</name>
<evidence type="ECO:0000313" key="2">
    <source>
        <dbReference type="EMBL" id="MFC4563368.1"/>
    </source>
</evidence>
<comment type="caution">
    <text evidence="2">The sequence shown here is derived from an EMBL/GenBank/DDBJ whole genome shotgun (WGS) entry which is preliminary data.</text>
</comment>
<proteinExistence type="predicted"/>
<dbReference type="RefSeq" id="WP_378575528.1">
    <property type="nucleotide sequence ID" value="NZ_JBHSFQ010000014.1"/>
</dbReference>
<protein>
    <submittedName>
        <fullName evidence="2">DUF397 domain-containing protein</fullName>
    </submittedName>
</protein>
<reference evidence="3" key="1">
    <citation type="journal article" date="2019" name="Int. J. Syst. Evol. Microbiol.">
        <title>The Global Catalogue of Microorganisms (GCM) 10K type strain sequencing project: providing services to taxonomists for standard genome sequencing and annotation.</title>
        <authorList>
            <consortium name="The Broad Institute Genomics Platform"/>
            <consortium name="The Broad Institute Genome Sequencing Center for Infectious Disease"/>
            <person name="Wu L."/>
            <person name="Ma J."/>
        </authorList>
    </citation>
    <scope>NUCLEOTIDE SEQUENCE [LARGE SCALE GENOMIC DNA]</scope>
    <source>
        <strain evidence="3">XZYJ18</strain>
    </source>
</reference>
<sequence>MTLRTEFRKSSHSGQGINCVEVARIRAAAAPGRARPGGCGPTCDAAVAGAVIRDSEHPDLGDLAFPDAEWRAFLVELVHAPGPAGGPRSGG</sequence>